<evidence type="ECO:0000313" key="9">
    <source>
        <dbReference type="Proteomes" id="UP000198922"/>
    </source>
</evidence>
<gene>
    <name evidence="8" type="ORF">SAMN04488567_0932</name>
</gene>
<feature type="transmembrane region" description="Helical" evidence="6">
    <location>
        <begin position="153"/>
        <end position="171"/>
    </location>
</feature>
<feature type="transmembrane region" description="Helical" evidence="6">
    <location>
        <begin position="236"/>
        <end position="258"/>
    </location>
</feature>
<feature type="transmembrane region" description="Helical" evidence="6">
    <location>
        <begin position="42"/>
        <end position="60"/>
    </location>
</feature>
<evidence type="ECO:0000259" key="7">
    <source>
        <dbReference type="Pfam" id="PF00892"/>
    </source>
</evidence>
<dbReference type="Pfam" id="PF00892">
    <property type="entry name" value="EamA"/>
    <property type="match status" value="2"/>
</dbReference>
<dbReference type="STRING" id="521013.SAMN04488567_0932"/>
<protein>
    <submittedName>
        <fullName evidence="8">Permease of the drug/metabolite transporter (DMT) superfamily</fullName>
    </submittedName>
</protein>
<evidence type="ECO:0000256" key="3">
    <source>
        <dbReference type="ARBA" id="ARBA00022692"/>
    </source>
</evidence>
<evidence type="ECO:0000256" key="2">
    <source>
        <dbReference type="ARBA" id="ARBA00009853"/>
    </source>
</evidence>
<dbReference type="Proteomes" id="UP000198922">
    <property type="component" value="Unassembled WGS sequence"/>
</dbReference>
<name>A0A1G7AFA6_9RHOB</name>
<keyword evidence="9" id="KW-1185">Reference proteome</keyword>
<keyword evidence="3 6" id="KW-0812">Transmembrane</keyword>
<feature type="domain" description="EamA" evidence="7">
    <location>
        <begin position="152"/>
        <end position="281"/>
    </location>
</feature>
<dbReference type="EMBL" id="FNAT01000001">
    <property type="protein sequence ID" value="SDE13472.1"/>
    <property type="molecule type" value="Genomic_DNA"/>
</dbReference>
<sequence>MTDQPPHRPLAGALWMLGAVASFSAMAIAGREVGAALDTFEIMFWRSLVGLALIAAFAGASGRWRTVGLQRPHLHLMRNIAHFTGQNLWFWAITAIPLAQVFALEFSSPLWVILIAPLALGEPLTRRRLGAVSLGFLGILLVARPDAGAIEPGILAALAAAVCFATTAVFTKRLTRHESVVSVLVWLTALQTVFGFACAGFDGDIAAPGVHWPGVALIGFCGLAAHGCLTRALSLAPAGAVMPVDFLRLPVIAALGWLLYAEPLAAATLAGGALILVANWINLRRARPRRVPVL</sequence>
<comment type="subcellular location">
    <subcellularLocation>
        <location evidence="1">Membrane</location>
        <topology evidence="1">Multi-pass membrane protein</topology>
    </subcellularLocation>
</comment>
<dbReference type="InterPro" id="IPR037185">
    <property type="entry name" value="EmrE-like"/>
</dbReference>
<feature type="transmembrane region" description="Helical" evidence="6">
    <location>
        <begin position="183"/>
        <end position="203"/>
    </location>
</feature>
<dbReference type="PANTHER" id="PTHR22911">
    <property type="entry name" value="ACYL-MALONYL CONDENSING ENZYME-RELATED"/>
    <property type="match status" value="1"/>
</dbReference>
<reference evidence="9" key="1">
    <citation type="submission" date="2016-10" db="EMBL/GenBank/DDBJ databases">
        <authorList>
            <person name="Varghese N."/>
            <person name="Submissions S."/>
        </authorList>
    </citation>
    <scope>NUCLEOTIDE SEQUENCE [LARGE SCALE GENOMIC DNA]</scope>
    <source>
        <strain evidence="9">DSM 21424</strain>
    </source>
</reference>
<dbReference type="AlphaFoldDB" id="A0A1G7AFA6"/>
<evidence type="ECO:0000256" key="4">
    <source>
        <dbReference type="ARBA" id="ARBA00022989"/>
    </source>
</evidence>
<keyword evidence="5 6" id="KW-0472">Membrane</keyword>
<dbReference type="InterPro" id="IPR000620">
    <property type="entry name" value="EamA_dom"/>
</dbReference>
<evidence type="ECO:0000256" key="6">
    <source>
        <dbReference type="SAM" id="Phobius"/>
    </source>
</evidence>
<feature type="transmembrane region" description="Helical" evidence="6">
    <location>
        <begin position="264"/>
        <end position="281"/>
    </location>
</feature>
<dbReference type="RefSeq" id="WP_090109696.1">
    <property type="nucleotide sequence ID" value="NZ_FNAT01000001.1"/>
</dbReference>
<dbReference type="OrthoDB" id="9810329at2"/>
<dbReference type="SUPFAM" id="SSF103481">
    <property type="entry name" value="Multidrug resistance efflux transporter EmrE"/>
    <property type="match status" value="2"/>
</dbReference>
<evidence type="ECO:0000256" key="1">
    <source>
        <dbReference type="ARBA" id="ARBA00004141"/>
    </source>
</evidence>
<dbReference type="GO" id="GO:0016020">
    <property type="term" value="C:membrane"/>
    <property type="evidence" value="ECO:0007669"/>
    <property type="project" value="UniProtKB-SubCell"/>
</dbReference>
<accession>A0A1G7AFA6</accession>
<evidence type="ECO:0000256" key="5">
    <source>
        <dbReference type="ARBA" id="ARBA00023136"/>
    </source>
</evidence>
<proteinExistence type="inferred from homology"/>
<dbReference type="PANTHER" id="PTHR22911:SF6">
    <property type="entry name" value="SOLUTE CARRIER FAMILY 35 MEMBER G1"/>
    <property type="match status" value="1"/>
</dbReference>
<keyword evidence="4 6" id="KW-1133">Transmembrane helix</keyword>
<comment type="similarity">
    <text evidence="2">Belongs to the drug/metabolite transporter (DMT) superfamily. 10 TMS drug/metabolite exporter (DME) (TC 2.A.7.3) family.</text>
</comment>
<organism evidence="8 9">
    <name type="scientific">Limimaricola pyoseonensis</name>
    <dbReference type="NCBI Taxonomy" id="521013"/>
    <lineage>
        <taxon>Bacteria</taxon>
        <taxon>Pseudomonadati</taxon>
        <taxon>Pseudomonadota</taxon>
        <taxon>Alphaproteobacteria</taxon>
        <taxon>Rhodobacterales</taxon>
        <taxon>Paracoccaceae</taxon>
        <taxon>Limimaricola</taxon>
    </lineage>
</organism>
<feature type="domain" description="EamA" evidence="7">
    <location>
        <begin position="11"/>
        <end position="143"/>
    </location>
</feature>
<feature type="transmembrane region" description="Helical" evidence="6">
    <location>
        <begin position="209"/>
        <end position="229"/>
    </location>
</feature>
<evidence type="ECO:0000313" key="8">
    <source>
        <dbReference type="EMBL" id="SDE13472.1"/>
    </source>
</evidence>
<feature type="transmembrane region" description="Helical" evidence="6">
    <location>
        <begin position="12"/>
        <end position="30"/>
    </location>
</feature>
<feature type="transmembrane region" description="Helical" evidence="6">
    <location>
        <begin position="88"/>
        <end position="116"/>
    </location>
</feature>